<evidence type="ECO:0000256" key="8">
    <source>
        <dbReference type="ARBA" id="ARBA00023136"/>
    </source>
</evidence>
<dbReference type="Pfam" id="PF01265">
    <property type="entry name" value="Cyto_heme_lyase"/>
    <property type="match status" value="1"/>
</dbReference>
<dbReference type="InterPro" id="IPR000511">
    <property type="entry name" value="Holocyt_c/c1_synthase"/>
</dbReference>
<comment type="similarity">
    <text evidence="2 10">Belongs to the cytochrome c-type heme lyase family.</text>
</comment>
<comment type="subcellular location">
    <subcellularLocation>
        <location evidence="1 10">Mitochondrion inner membrane</location>
    </subcellularLocation>
</comment>
<comment type="catalytic activity">
    <reaction evidence="10">
        <text>holo-[cytochrome c] = apo-[cytochrome c] + heme b</text>
        <dbReference type="Rhea" id="RHEA:22648"/>
        <dbReference type="Rhea" id="RHEA-COMP:10725"/>
        <dbReference type="Rhea" id="RHEA-COMP:10726"/>
        <dbReference type="ChEBI" id="CHEBI:29950"/>
        <dbReference type="ChEBI" id="CHEBI:60344"/>
        <dbReference type="ChEBI" id="CHEBI:83739"/>
        <dbReference type="EC" id="4.4.1.17"/>
    </reaction>
</comment>
<reference evidence="13" key="1">
    <citation type="submission" date="2016-04" db="EMBL/GenBank/DDBJ databases">
        <title>Comparative genomics of biotechnologically important yeasts.</title>
        <authorList>
            <consortium name="DOE Joint Genome Institute"/>
            <person name="Riley R."/>
            <person name="Haridas S."/>
            <person name="Wolfe K.H."/>
            <person name="Lopes M.R."/>
            <person name="Hittinger C.T."/>
            <person name="Goker M."/>
            <person name="Salamov A."/>
            <person name="Wisecaver J."/>
            <person name="Long T.M."/>
            <person name="Aerts A.L."/>
            <person name="Barry K."/>
            <person name="Choi C."/>
            <person name="Clum A."/>
            <person name="Coughlan A.Y."/>
            <person name="Deshpande S."/>
            <person name="Douglass A.P."/>
            <person name="Hanson S.J."/>
            <person name="Klenk H.-P."/>
            <person name="Labutti K."/>
            <person name="Lapidus A."/>
            <person name="Lindquist E."/>
            <person name="Lipzen A."/>
            <person name="Meier-Kolthoff J.P."/>
            <person name="Ohm R.A."/>
            <person name="Otillar R.P."/>
            <person name="Pangilinan J."/>
            <person name="Peng Y."/>
            <person name="Rokas A."/>
            <person name="Rosa C.A."/>
            <person name="Scheuner C."/>
            <person name="Sibirny A.A."/>
            <person name="Slot J.C."/>
            <person name="Stielow J.B."/>
            <person name="Sun H."/>
            <person name="Kurtzman C.P."/>
            <person name="Blackwell M."/>
            <person name="Grigoriev I.V."/>
            <person name="Jeffries T.W."/>
        </authorList>
    </citation>
    <scope>NUCLEOTIDE SEQUENCE [LARGE SCALE GENOMIC DNA]</scope>
    <source>
        <strain evidence="13">NRRL YB-2248</strain>
    </source>
</reference>
<dbReference type="GO" id="GO:0005743">
    <property type="term" value="C:mitochondrial inner membrane"/>
    <property type="evidence" value="ECO:0007669"/>
    <property type="project" value="UniProtKB-SubCell"/>
</dbReference>
<evidence type="ECO:0000256" key="2">
    <source>
        <dbReference type="ARBA" id="ARBA00007255"/>
    </source>
</evidence>
<dbReference type="PROSITE" id="PS00822">
    <property type="entry name" value="CYTO_HEME_LYASE_2"/>
    <property type="match status" value="1"/>
</dbReference>
<dbReference type="GO" id="GO:0046872">
    <property type="term" value="F:metal ion binding"/>
    <property type="evidence" value="ECO:0007669"/>
    <property type="project" value="UniProtKB-KW"/>
</dbReference>
<accession>A0A1E4T5Z6</accession>
<evidence type="ECO:0000256" key="9">
    <source>
        <dbReference type="ARBA" id="ARBA00023239"/>
    </source>
</evidence>
<dbReference type="OrthoDB" id="4243at2759"/>
<keyword evidence="8 10" id="KW-0472">Membrane</keyword>
<keyword evidence="9 10" id="KW-0456">Lyase</keyword>
<organism evidence="12 13">
    <name type="scientific">[Candida] arabinofermentans NRRL YB-2248</name>
    <dbReference type="NCBI Taxonomy" id="983967"/>
    <lineage>
        <taxon>Eukaryota</taxon>
        <taxon>Fungi</taxon>
        <taxon>Dikarya</taxon>
        <taxon>Ascomycota</taxon>
        <taxon>Saccharomycotina</taxon>
        <taxon>Pichiomycetes</taxon>
        <taxon>Pichiales</taxon>
        <taxon>Pichiaceae</taxon>
        <taxon>Ogataea</taxon>
        <taxon>Ogataea/Candida clade</taxon>
    </lineage>
</organism>
<keyword evidence="3 10" id="KW-0349">Heme</keyword>
<feature type="compositionally biased region" description="Polar residues" evidence="11">
    <location>
        <begin position="87"/>
        <end position="99"/>
    </location>
</feature>
<dbReference type="EMBL" id="KV453848">
    <property type="protein sequence ID" value="ODV87187.1"/>
    <property type="molecule type" value="Genomic_DNA"/>
</dbReference>
<keyword evidence="5 10" id="KW-0999">Mitochondrion inner membrane</keyword>
<dbReference type="EC" id="4.4.1.17" evidence="10"/>
<protein>
    <recommendedName>
        <fullName evidence="10">Holocytochrome c-type synthase</fullName>
        <ecNumber evidence="10">4.4.1.17</ecNumber>
    </recommendedName>
</protein>
<dbReference type="PANTHER" id="PTHR12743:SF0">
    <property type="entry name" value="HOLOCYTOCHROME C-TYPE SYNTHASE"/>
    <property type="match status" value="1"/>
</dbReference>
<dbReference type="PANTHER" id="PTHR12743">
    <property type="entry name" value="CYTOCHROME C1 HEME LYASE"/>
    <property type="match status" value="1"/>
</dbReference>
<evidence type="ECO:0000256" key="1">
    <source>
        <dbReference type="ARBA" id="ARBA00004273"/>
    </source>
</evidence>
<evidence type="ECO:0000256" key="4">
    <source>
        <dbReference type="ARBA" id="ARBA00022723"/>
    </source>
</evidence>
<dbReference type="Proteomes" id="UP000094801">
    <property type="component" value="Unassembled WGS sequence"/>
</dbReference>
<evidence type="ECO:0000256" key="10">
    <source>
        <dbReference type="RuleBase" id="RU363130"/>
    </source>
</evidence>
<evidence type="ECO:0000313" key="13">
    <source>
        <dbReference type="Proteomes" id="UP000094801"/>
    </source>
</evidence>
<sequence>MSSSDQPKCPVDVETREAWLAKARQSQDAKDKVHEQINQQQMLRKLETGIHSKSTWKNSISTPASTTETPCPVDHTSRELWTGKTGGDSSVVSPRKTTTTAPEAIEVAECSSDTIEFARSQMKEPVFSSNVDLPEDREISSIPRTGSGSNWIYPSQKQFFNAMLRKSWNPESEDMQTIVPLHNLVNERAWGYIQMWENNQGGEKCGGIQLTSFKGDSKKITPRAWLGHYVFGRDLPFDRHDWVVDRCGVSVEYVIDFYSKIPGENEVKSNGDGRPTFYLDVRPKLNSYEGCKLRIKKAFGI</sequence>
<feature type="compositionally biased region" description="Polar residues" evidence="11">
    <location>
        <begin position="56"/>
        <end position="69"/>
    </location>
</feature>
<evidence type="ECO:0000256" key="7">
    <source>
        <dbReference type="ARBA" id="ARBA00023128"/>
    </source>
</evidence>
<evidence type="ECO:0000256" key="3">
    <source>
        <dbReference type="ARBA" id="ARBA00022617"/>
    </source>
</evidence>
<evidence type="ECO:0000256" key="6">
    <source>
        <dbReference type="ARBA" id="ARBA00023004"/>
    </source>
</evidence>
<dbReference type="AlphaFoldDB" id="A0A1E4T5Z6"/>
<dbReference type="STRING" id="983967.A0A1E4T5Z6"/>
<keyword evidence="4 10" id="KW-0479">Metal-binding</keyword>
<name>A0A1E4T5Z6_9ASCO</name>
<proteinExistence type="inferred from homology"/>
<feature type="region of interest" description="Disordered" evidence="11">
    <location>
        <begin position="56"/>
        <end position="99"/>
    </location>
</feature>
<evidence type="ECO:0000313" key="12">
    <source>
        <dbReference type="EMBL" id="ODV87187.1"/>
    </source>
</evidence>
<dbReference type="GO" id="GO:0004408">
    <property type="term" value="F:holocytochrome-c synthase activity"/>
    <property type="evidence" value="ECO:0007669"/>
    <property type="project" value="UniProtKB-EC"/>
</dbReference>
<comment type="function">
    <text evidence="10">Lyase that catalyzes the covalent linking of the heme group to the cytochrome C apoprotein to produce the mature functional cytochrome.</text>
</comment>
<evidence type="ECO:0000256" key="11">
    <source>
        <dbReference type="SAM" id="MobiDB-lite"/>
    </source>
</evidence>
<gene>
    <name evidence="12" type="ORF">CANARDRAFT_194920</name>
</gene>
<evidence type="ECO:0000256" key="5">
    <source>
        <dbReference type="ARBA" id="ARBA00022792"/>
    </source>
</evidence>
<keyword evidence="7 10" id="KW-0496">Mitochondrion</keyword>
<keyword evidence="13" id="KW-1185">Reference proteome</keyword>
<keyword evidence="6 10" id="KW-0408">Iron</keyword>